<keyword evidence="5 14" id="KW-0812">Transmembrane</keyword>
<dbReference type="FunFam" id="1.20.58.760:FF:000003">
    <property type="entry name" value="AFG3-like AAA ATPase 2"/>
    <property type="match status" value="1"/>
</dbReference>
<dbReference type="SUPFAM" id="SSF140990">
    <property type="entry name" value="FtsH protease domain-like"/>
    <property type="match status" value="1"/>
</dbReference>
<dbReference type="Pfam" id="PF17862">
    <property type="entry name" value="AAA_lid_3"/>
    <property type="match status" value="1"/>
</dbReference>
<keyword evidence="18" id="KW-0131">Cell cycle</keyword>
<evidence type="ECO:0000256" key="2">
    <source>
        <dbReference type="ARBA" id="ARBA00010044"/>
    </source>
</evidence>
<keyword evidence="10 14" id="KW-0067">ATP-binding</keyword>
<keyword evidence="11 14" id="KW-1133">Transmembrane helix</keyword>
<evidence type="ECO:0000256" key="10">
    <source>
        <dbReference type="ARBA" id="ARBA00022840"/>
    </source>
</evidence>
<feature type="binding site" evidence="14">
    <location>
        <position position="459"/>
    </location>
    <ligand>
        <name>Zn(2+)</name>
        <dbReference type="ChEBI" id="CHEBI:29105"/>
        <note>catalytic</note>
    </ligand>
</feature>
<dbReference type="Gene3D" id="3.40.50.300">
    <property type="entry name" value="P-loop containing nucleotide triphosphate hydrolases"/>
    <property type="match status" value="1"/>
</dbReference>
<keyword evidence="8 14" id="KW-0378">Hydrolase</keyword>
<comment type="similarity">
    <text evidence="14">In the central section; belongs to the AAA ATPase family.</text>
</comment>
<dbReference type="EC" id="3.4.24.-" evidence="14"/>
<keyword evidence="13 14" id="KW-0472">Membrane</keyword>
<comment type="similarity">
    <text evidence="15">Belongs to the AAA ATPase family.</text>
</comment>
<dbReference type="GO" id="GO:0004222">
    <property type="term" value="F:metalloendopeptidase activity"/>
    <property type="evidence" value="ECO:0007669"/>
    <property type="project" value="InterPro"/>
</dbReference>
<evidence type="ECO:0000256" key="14">
    <source>
        <dbReference type="HAMAP-Rule" id="MF_01458"/>
    </source>
</evidence>
<dbReference type="HAMAP" id="MF_01458">
    <property type="entry name" value="FtsH"/>
    <property type="match status" value="1"/>
</dbReference>
<dbReference type="SMART" id="SM00382">
    <property type="entry name" value="AAA"/>
    <property type="match status" value="1"/>
</dbReference>
<keyword evidence="16" id="KW-0175">Coiled coil</keyword>
<dbReference type="EMBL" id="ATMR01000203">
    <property type="protein sequence ID" value="EPR70104.1"/>
    <property type="molecule type" value="Genomic_DNA"/>
</dbReference>
<evidence type="ECO:0000256" key="8">
    <source>
        <dbReference type="ARBA" id="ARBA00022801"/>
    </source>
</evidence>
<dbReference type="GO" id="GO:0006508">
    <property type="term" value="P:proteolysis"/>
    <property type="evidence" value="ECO:0007669"/>
    <property type="project" value="UniProtKB-KW"/>
</dbReference>
<dbReference type="PANTHER" id="PTHR43655">
    <property type="entry name" value="ATP-DEPENDENT PROTEASE"/>
    <property type="match status" value="1"/>
</dbReference>
<dbReference type="GO" id="GO:0051301">
    <property type="term" value="P:cell division"/>
    <property type="evidence" value="ECO:0007669"/>
    <property type="project" value="UniProtKB-KW"/>
</dbReference>
<evidence type="ECO:0000256" key="15">
    <source>
        <dbReference type="RuleBase" id="RU003651"/>
    </source>
</evidence>
<dbReference type="Pfam" id="PF06480">
    <property type="entry name" value="FtsH_ext"/>
    <property type="match status" value="1"/>
</dbReference>
<dbReference type="SUPFAM" id="SSF52540">
    <property type="entry name" value="P-loop containing nucleoside triphosphate hydrolases"/>
    <property type="match status" value="1"/>
</dbReference>
<dbReference type="FunFam" id="1.10.8.60:FF:000019">
    <property type="entry name" value="AFG3-like AAA ATPase 2"/>
    <property type="match status" value="1"/>
</dbReference>
<feature type="binding site" evidence="14">
    <location>
        <begin position="236"/>
        <end position="243"/>
    </location>
    <ligand>
        <name>ATP</name>
        <dbReference type="ChEBI" id="CHEBI:30616"/>
    </ligand>
</feature>
<evidence type="ECO:0000256" key="7">
    <source>
        <dbReference type="ARBA" id="ARBA00022741"/>
    </source>
</evidence>
<feature type="binding site" evidence="14">
    <location>
        <position position="534"/>
    </location>
    <ligand>
        <name>Zn(2+)</name>
        <dbReference type="ChEBI" id="CHEBI:29105"/>
        <note>catalytic</note>
    </ligand>
</feature>
<reference evidence="18 19" key="1">
    <citation type="journal article" date="2013" name="Genome Announc.">
        <title>Draft Genome Sequence of Winogradskyella psychrotolerans RS-3T, Isolated from the Marine Transect of Kongsfjorden, Ny-Alesund, Svalbard, Arctic Ocean.</title>
        <authorList>
            <person name="Kumar Pinnaka A."/>
            <person name="Ara S."/>
            <person name="Singh A."/>
            <person name="Shivaji S."/>
        </authorList>
    </citation>
    <scope>NUCLEOTIDE SEQUENCE [LARGE SCALE GENOMIC DNA]</scope>
    <source>
        <strain evidence="18 19">RS-3</strain>
    </source>
</reference>
<dbReference type="InterPro" id="IPR005936">
    <property type="entry name" value="FtsH"/>
</dbReference>
<dbReference type="InterPro" id="IPR003959">
    <property type="entry name" value="ATPase_AAA_core"/>
</dbReference>
<comment type="function">
    <text evidence="14">Acts as a processive, ATP-dependent zinc metallopeptidase for both cytoplasmic and membrane proteins. Plays a role in the quality control of integral membrane proteins.</text>
</comment>
<dbReference type="InterPro" id="IPR050928">
    <property type="entry name" value="ATP-dep_Zn_Metalloprotease"/>
</dbReference>
<keyword evidence="9 14" id="KW-0862">Zinc</keyword>
<evidence type="ECO:0000256" key="16">
    <source>
        <dbReference type="SAM" id="Coils"/>
    </source>
</evidence>
<dbReference type="FunFam" id="3.40.50.300:FF:000001">
    <property type="entry name" value="ATP-dependent zinc metalloprotease FtsH"/>
    <property type="match status" value="1"/>
</dbReference>
<proteinExistence type="inferred from homology"/>
<keyword evidence="18" id="KW-0132">Cell division</keyword>
<evidence type="ECO:0000259" key="17">
    <source>
        <dbReference type="SMART" id="SM00382"/>
    </source>
</evidence>
<evidence type="ECO:0000256" key="12">
    <source>
        <dbReference type="ARBA" id="ARBA00023049"/>
    </source>
</evidence>
<dbReference type="Pfam" id="PF01434">
    <property type="entry name" value="Peptidase_M41"/>
    <property type="match status" value="1"/>
</dbReference>
<dbReference type="InterPro" id="IPR041569">
    <property type="entry name" value="AAA_lid_3"/>
</dbReference>
<dbReference type="Gene3D" id="3.40.1690.20">
    <property type="match status" value="1"/>
</dbReference>
<organism evidence="18 19">
    <name type="scientific">Winogradskyella psychrotolerans RS-3</name>
    <dbReference type="NCBI Taxonomy" id="641526"/>
    <lineage>
        <taxon>Bacteria</taxon>
        <taxon>Pseudomonadati</taxon>
        <taxon>Bacteroidota</taxon>
        <taxon>Flavobacteriia</taxon>
        <taxon>Flavobacteriales</taxon>
        <taxon>Flavobacteriaceae</taxon>
        <taxon>Winogradskyella</taxon>
    </lineage>
</organism>
<dbReference type="OrthoDB" id="9809379at2"/>
<evidence type="ECO:0000256" key="11">
    <source>
        <dbReference type="ARBA" id="ARBA00022989"/>
    </source>
</evidence>
<feature type="domain" description="AAA+ ATPase" evidence="17">
    <location>
        <begin position="228"/>
        <end position="368"/>
    </location>
</feature>
<gene>
    <name evidence="14" type="primary">ftsH</name>
    <name evidence="18" type="ORF">ADIWIN_3786</name>
</gene>
<dbReference type="MEROPS" id="M41.022"/>
<dbReference type="Gene3D" id="1.10.8.60">
    <property type="match status" value="1"/>
</dbReference>
<comment type="subcellular location">
    <subcellularLocation>
        <location evidence="14">Cell membrane</location>
        <topology evidence="14">Multi-pass membrane protein</topology>
        <orientation evidence="14">Cytoplasmic side</orientation>
    </subcellularLocation>
    <subcellularLocation>
        <location evidence="1">Membrane</location>
        <topology evidence="1">Multi-pass membrane protein</topology>
    </subcellularLocation>
</comment>
<dbReference type="InterPro" id="IPR000642">
    <property type="entry name" value="Peptidase_M41"/>
</dbReference>
<name>S7WTP7_9FLAO</name>
<comment type="similarity">
    <text evidence="2 14">In the C-terminal section; belongs to the peptidase M41 family.</text>
</comment>
<keyword evidence="4 14" id="KW-0645">Protease</keyword>
<feature type="transmembrane region" description="Helical" evidence="14">
    <location>
        <begin position="17"/>
        <end position="37"/>
    </location>
</feature>
<dbReference type="GO" id="GO:0016887">
    <property type="term" value="F:ATP hydrolysis activity"/>
    <property type="evidence" value="ECO:0007669"/>
    <property type="project" value="UniProtKB-UniRule"/>
</dbReference>
<dbReference type="GO" id="GO:0030163">
    <property type="term" value="P:protein catabolic process"/>
    <property type="evidence" value="ECO:0007669"/>
    <property type="project" value="UniProtKB-UniRule"/>
</dbReference>
<feature type="binding site" evidence="14">
    <location>
        <position position="463"/>
    </location>
    <ligand>
        <name>Zn(2+)</name>
        <dbReference type="ChEBI" id="CHEBI:29105"/>
        <note>catalytic</note>
    </ligand>
</feature>
<evidence type="ECO:0000256" key="4">
    <source>
        <dbReference type="ARBA" id="ARBA00022670"/>
    </source>
</evidence>
<evidence type="ECO:0000256" key="5">
    <source>
        <dbReference type="ARBA" id="ARBA00022692"/>
    </source>
</evidence>
<keyword evidence="12 14" id="KW-0482">Metalloprotease</keyword>
<protein>
    <recommendedName>
        <fullName evidence="14">ATP-dependent zinc metalloprotease FtsH</fullName>
        <ecNumber evidence="14">3.4.24.-</ecNumber>
    </recommendedName>
</protein>
<dbReference type="InterPro" id="IPR011546">
    <property type="entry name" value="Pept_M41_FtsH_extracell"/>
</dbReference>
<dbReference type="GO" id="GO:0008270">
    <property type="term" value="F:zinc ion binding"/>
    <property type="evidence" value="ECO:0007669"/>
    <property type="project" value="UniProtKB-UniRule"/>
</dbReference>
<dbReference type="Pfam" id="PF00004">
    <property type="entry name" value="AAA"/>
    <property type="match status" value="1"/>
</dbReference>
<dbReference type="RefSeq" id="WP_020896615.1">
    <property type="nucleotide sequence ID" value="NZ_ATMR01000203.1"/>
</dbReference>
<evidence type="ECO:0000313" key="18">
    <source>
        <dbReference type="EMBL" id="EPR70104.1"/>
    </source>
</evidence>
<comment type="caution">
    <text evidence="18">The sequence shown here is derived from an EMBL/GenBank/DDBJ whole genome shotgun (WGS) entry which is preliminary data.</text>
</comment>
<dbReference type="InterPro" id="IPR003960">
    <property type="entry name" value="ATPase_AAA_CS"/>
</dbReference>
<comment type="similarity">
    <text evidence="3">In the N-terminal section; belongs to the AAA ATPase family.</text>
</comment>
<dbReference type="NCBIfam" id="TIGR01241">
    <property type="entry name" value="FtsH_fam"/>
    <property type="match status" value="1"/>
</dbReference>
<dbReference type="Proteomes" id="UP000014962">
    <property type="component" value="Unassembled WGS sequence"/>
</dbReference>
<feature type="active site" evidence="14">
    <location>
        <position position="460"/>
    </location>
</feature>
<keyword evidence="19" id="KW-1185">Reference proteome</keyword>
<keyword evidence="14" id="KW-1003">Cell membrane</keyword>
<comment type="cofactor">
    <cofactor evidence="14">
        <name>Zn(2+)</name>
        <dbReference type="ChEBI" id="CHEBI:29105"/>
    </cofactor>
    <text evidence="14">Binds 1 zinc ion per subunit.</text>
</comment>
<keyword evidence="6 14" id="KW-0479">Metal-binding</keyword>
<dbReference type="PANTHER" id="PTHR43655:SF2">
    <property type="entry name" value="AFG3 LIKE MATRIX AAA PEPTIDASE SUBUNIT 2, ISOFORM A"/>
    <property type="match status" value="1"/>
</dbReference>
<feature type="coiled-coil region" evidence="16">
    <location>
        <begin position="592"/>
        <end position="619"/>
    </location>
</feature>
<feature type="transmembrane region" description="Helical" evidence="14">
    <location>
        <begin position="137"/>
        <end position="158"/>
    </location>
</feature>
<dbReference type="eggNOG" id="COG0465">
    <property type="taxonomic scope" value="Bacteria"/>
</dbReference>
<dbReference type="InterPro" id="IPR003593">
    <property type="entry name" value="AAA+_ATPase"/>
</dbReference>
<dbReference type="GO" id="GO:0005886">
    <property type="term" value="C:plasma membrane"/>
    <property type="evidence" value="ECO:0007669"/>
    <property type="project" value="UniProtKB-SubCell"/>
</dbReference>
<dbReference type="InterPro" id="IPR037219">
    <property type="entry name" value="Peptidase_M41-like"/>
</dbReference>
<comment type="subunit">
    <text evidence="14">Homohexamer.</text>
</comment>
<evidence type="ECO:0000313" key="19">
    <source>
        <dbReference type="Proteomes" id="UP000014962"/>
    </source>
</evidence>
<dbReference type="GO" id="GO:0005524">
    <property type="term" value="F:ATP binding"/>
    <property type="evidence" value="ECO:0007669"/>
    <property type="project" value="UniProtKB-UniRule"/>
</dbReference>
<evidence type="ECO:0000256" key="9">
    <source>
        <dbReference type="ARBA" id="ARBA00022833"/>
    </source>
</evidence>
<evidence type="ECO:0000256" key="6">
    <source>
        <dbReference type="ARBA" id="ARBA00022723"/>
    </source>
</evidence>
<dbReference type="InterPro" id="IPR027417">
    <property type="entry name" value="P-loop_NTPase"/>
</dbReference>
<evidence type="ECO:0000256" key="3">
    <source>
        <dbReference type="ARBA" id="ARBA00010550"/>
    </source>
</evidence>
<dbReference type="PATRIC" id="fig|641526.4.peg.3757"/>
<keyword evidence="7 14" id="KW-0547">Nucleotide-binding</keyword>
<evidence type="ECO:0000256" key="1">
    <source>
        <dbReference type="ARBA" id="ARBA00004141"/>
    </source>
</evidence>
<dbReference type="STRING" id="641526.ADIWIN_3786"/>
<dbReference type="AlphaFoldDB" id="S7WTP7"/>
<dbReference type="Gene3D" id="1.20.58.760">
    <property type="entry name" value="Peptidase M41"/>
    <property type="match status" value="1"/>
</dbReference>
<sequence length="662" mass="73467">MAKDNKNLNKKPKLNPYWIYGIIIVVFLSIQIFSGGFGESTGTQTTPAQFLTYLSQGEVDKIEIVNKREARVFLTKEAKEQSPHKKTNSNSIFPSVTPAPNYKFEFGDLQNFEKEVNEVIKTNNLNTELVYETEHNVWGDFLLTLLPFVLIIGVWIFIMRRMSGGGGGGAGGQIFNIGKSKAKLFDEKIDTKTSFKDVAGLEGAKEEVQEIVDFLKFPEKYTALGGKIPKGALLVGPPGTGKTLLAKAVAGEAKVPFFSLSGSDFVEMFVGVGASRVRDLFKQAKEKSPSIIFIDEIDAIGRARGKNNMSGSNDERENTLNQLLTEMDGFGTNTNVIVLAATNRADVLDSALMRAGRFDRQIYVDLPDVRERKEIFEVHLRPLKKEETLDIDFLAKQTPGFSGADIANVCNEAALIAARKGKKAVNKQDFLDAVDRIIGGLEKKNKIITPAEKRAVAFHEAGHATVSWMLEHAAPLVKVTIVPRGRSLGAAWYLPEERLIVHPEQMLDEMCAALGGRAAEKVIFDKISTGALSDLEKVTKQARAMVTVYGLSDKVGNLTYYDSSGQSEYGFTKPYSEKTAELIDQEISDIIEEQYQRAIKLLENNKDKLTELAEVLLDKEVIFKDNLEKIFGKRAFENPAIIEAEMKDAIDDVKEEIKKEEE</sequence>
<dbReference type="GO" id="GO:0004176">
    <property type="term" value="F:ATP-dependent peptidase activity"/>
    <property type="evidence" value="ECO:0007669"/>
    <property type="project" value="InterPro"/>
</dbReference>
<dbReference type="PROSITE" id="PS00674">
    <property type="entry name" value="AAA"/>
    <property type="match status" value="1"/>
</dbReference>
<evidence type="ECO:0000256" key="13">
    <source>
        <dbReference type="ARBA" id="ARBA00023136"/>
    </source>
</evidence>
<dbReference type="CDD" id="cd19501">
    <property type="entry name" value="RecA-like_FtsH"/>
    <property type="match status" value="1"/>
</dbReference>
<accession>S7WTP7</accession>